<dbReference type="Proteomes" id="UP001281614">
    <property type="component" value="Unassembled WGS sequence"/>
</dbReference>
<dbReference type="Gene3D" id="2.60.120.620">
    <property type="entry name" value="q2cbj1_9rhob like domain"/>
    <property type="match status" value="1"/>
</dbReference>
<organism evidence="3 4">
    <name type="scientific">Colletotrichum kahawae</name>
    <name type="common">Coffee berry disease fungus</name>
    <dbReference type="NCBI Taxonomy" id="34407"/>
    <lineage>
        <taxon>Eukaryota</taxon>
        <taxon>Fungi</taxon>
        <taxon>Dikarya</taxon>
        <taxon>Ascomycota</taxon>
        <taxon>Pezizomycotina</taxon>
        <taxon>Sordariomycetes</taxon>
        <taxon>Hypocreomycetidae</taxon>
        <taxon>Glomerellales</taxon>
        <taxon>Glomerellaceae</taxon>
        <taxon>Colletotrichum</taxon>
        <taxon>Colletotrichum gloeosporioides species complex</taxon>
    </lineage>
</organism>
<dbReference type="GO" id="GO:0005783">
    <property type="term" value="C:endoplasmic reticulum"/>
    <property type="evidence" value="ECO:0007669"/>
    <property type="project" value="TreeGrafter"/>
</dbReference>
<dbReference type="PANTHER" id="PTHR10869:SF246">
    <property type="entry name" value="TRANSMEMBRANE PROLYL 4-HYDROXYLASE"/>
    <property type="match status" value="1"/>
</dbReference>
<dbReference type="PANTHER" id="PTHR10869">
    <property type="entry name" value="PROLYL 4-HYDROXYLASE ALPHA SUBUNIT"/>
    <property type="match status" value="1"/>
</dbReference>
<sequence length="206" mass="23704">MGSFSPIAFAQSRLQSIPPPSKHPAHAVGHRYETQIISQDRLIIYIHEFLSQEEISHVLAASEGRFEPSKVYNGPDHFVDPKTRISESEILKQDAITRRIKKRATSLRGWRNNTTSIEDLKVQRYGFNCYYSFHYDWDKMTLEGNRVATFMPVDQGWCGIIDCDENELRTSTRELSSNQLLVRRSTGRICMSTAAFIGLFDMHLCQ</sequence>
<dbReference type="GO" id="GO:0046872">
    <property type="term" value="F:metal ion binding"/>
    <property type="evidence" value="ECO:0007669"/>
    <property type="project" value="UniProtKB-KW"/>
</dbReference>
<reference evidence="3" key="1">
    <citation type="submission" date="2023-02" db="EMBL/GenBank/DDBJ databases">
        <title>Colletotrichum kahawae CIFC_Que2 genome sequencing and assembly.</title>
        <authorList>
            <person name="Baroncelli R."/>
        </authorList>
    </citation>
    <scope>NUCLEOTIDE SEQUENCE</scope>
    <source>
        <strain evidence="3">CIFC_Que2</strain>
    </source>
</reference>
<keyword evidence="4" id="KW-1185">Reference proteome</keyword>
<gene>
    <name evidence="3" type="ORF">CKAH01_12749</name>
</gene>
<comment type="caution">
    <text evidence="3">The sequence shown here is derived from an EMBL/GenBank/DDBJ whole genome shotgun (WGS) entry which is preliminary data.</text>
</comment>
<accession>A0AAD9YQA6</accession>
<dbReference type="AlphaFoldDB" id="A0AAD9YQA6"/>
<dbReference type="InterPro" id="IPR045054">
    <property type="entry name" value="P4HA-like"/>
</dbReference>
<keyword evidence="2" id="KW-0408">Iron</keyword>
<evidence type="ECO:0000256" key="2">
    <source>
        <dbReference type="ARBA" id="ARBA00023004"/>
    </source>
</evidence>
<protein>
    <submittedName>
        <fullName evidence="3">2OG-Fe(II)oxygenase family Oxidoreductase</fullName>
    </submittedName>
</protein>
<name>A0AAD9YQA6_COLKA</name>
<proteinExistence type="predicted"/>
<keyword evidence="1" id="KW-0479">Metal-binding</keyword>
<dbReference type="EMBL" id="VYYT01000034">
    <property type="protein sequence ID" value="KAK2775793.1"/>
    <property type="molecule type" value="Genomic_DNA"/>
</dbReference>
<evidence type="ECO:0000256" key="1">
    <source>
        <dbReference type="ARBA" id="ARBA00022723"/>
    </source>
</evidence>
<evidence type="ECO:0000313" key="4">
    <source>
        <dbReference type="Proteomes" id="UP001281614"/>
    </source>
</evidence>
<evidence type="ECO:0000313" key="3">
    <source>
        <dbReference type="EMBL" id="KAK2775793.1"/>
    </source>
</evidence>
<dbReference type="GO" id="GO:0004656">
    <property type="term" value="F:procollagen-proline 4-dioxygenase activity"/>
    <property type="evidence" value="ECO:0007669"/>
    <property type="project" value="TreeGrafter"/>
</dbReference>